<keyword evidence="1" id="KW-0472">Membrane</keyword>
<reference evidence="3" key="1">
    <citation type="submission" date="2019-04" db="EMBL/GenBank/DDBJ databases">
        <title>Friends and foes A comparative genomics studyof 23 Aspergillus species from section Flavi.</title>
        <authorList>
            <consortium name="DOE Joint Genome Institute"/>
            <person name="Kjaerbolling I."/>
            <person name="Vesth T."/>
            <person name="Frisvad J.C."/>
            <person name="Nybo J.L."/>
            <person name="Theobald S."/>
            <person name="Kildgaard S."/>
            <person name="Isbrandt T."/>
            <person name="Kuo A."/>
            <person name="Sato A."/>
            <person name="Lyhne E.K."/>
            <person name="Kogle M.E."/>
            <person name="Wiebenga A."/>
            <person name="Kun R.S."/>
            <person name="Lubbers R.J."/>
            <person name="Makela M.R."/>
            <person name="Barry K."/>
            <person name="Chovatia M."/>
            <person name="Clum A."/>
            <person name="Daum C."/>
            <person name="Haridas S."/>
            <person name="He G."/>
            <person name="LaButti K."/>
            <person name="Lipzen A."/>
            <person name="Mondo S."/>
            <person name="Riley R."/>
            <person name="Salamov A."/>
            <person name="Simmons B.A."/>
            <person name="Magnuson J.K."/>
            <person name="Henrissat B."/>
            <person name="Mortensen U.H."/>
            <person name="Larsen T.O."/>
            <person name="Devries R.P."/>
            <person name="Grigoriev I.V."/>
            <person name="Machida M."/>
            <person name="Baker S.E."/>
            <person name="Andersen M.R."/>
        </authorList>
    </citation>
    <scope>NUCLEOTIDE SEQUENCE [LARGE SCALE GENOMIC DNA]</scope>
    <source>
        <strain evidence="3">CBS 553.77</strain>
    </source>
</reference>
<keyword evidence="3" id="KW-1185">Reference proteome</keyword>
<feature type="non-terminal residue" evidence="2">
    <location>
        <position position="76"/>
    </location>
</feature>
<name>A0A5N6YY34_9EURO</name>
<sequence>MWATGARGKYSTFCTWYFVVYVVGMYMDRQLFVFESESNWRVSLFPLSCSLLVFVLSSLCLWFIIYIYIWLFFFFF</sequence>
<dbReference type="AlphaFoldDB" id="A0A5N6YY34"/>
<dbReference type="Proteomes" id="UP000327118">
    <property type="component" value="Unassembled WGS sequence"/>
</dbReference>
<evidence type="ECO:0000313" key="3">
    <source>
        <dbReference type="Proteomes" id="UP000327118"/>
    </source>
</evidence>
<keyword evidence="1" id="KW-1133">Transmembrane helix</keyword>
<keyword evidence="1" id="KW-0812">Transmembrane</keyword>
<feature type="transmembrane region" description="Helical" evidence="1">
    <location>
        <begin position="12"/>
        <end position="32"/>
    </location>
</feature>
<accession>A0A5N6YY34</accession>
<protein>
    <submittedName>
        <fullName evidence="2">Uncharacterized protein</fullName>
    </submittedName>
</protein>
<dbReference type="EMBL" id="ML739268">
    <property type="protein sequence ID" value="KAE8349853.1"/>
    <property type="molecule type" value="Genomic_DNA"/>
</dbReference>
<organism evidence="2 3">
    <name type="scientific">Aspergillus coremiiformis</name>
    <dbReference type="NCBI Taxonomy" id="138285"/>
    <lineage>
        <taxon>Eukaryota</taxon>
        <taxon>Fungi</taxon>
        <taxon>Dikarya</taxon>
        <taxon>Ascomycota</taxon>
        <taxon>Pezizomycotina</taxon>
        <taxon>Eurotiomycetes</taxon>
        <taxon>Eurotiomycetidae</taxon>
        <taxon>Eurotiales</taxon>
        <taxon>Aspergillaceae</taxon>
        <taxon>Aspergillus</taxon>
        <taxon>Aspergillus subgen. Circumdati</taxon>
    </lineage>
</organism>
<proteinExistence type="predicted"/>
<evidence type="ECO:0000313" key="2">
    <source>
        <dbReference type="EMBL" id="KAE8349853.1"/>
    </source>
</evidence>
<gene>
    <name evidence="2" type="ORF">BDV28DRAFT_140331</name>
</gene>
<evidence type="ECO:0000256" key="1">
    <source>
        <dbReference type="SAM" id="Phobius"/>
    </source>
</evidence>
<feature type="transmembrane region" description="Helical" evidence="1">
    <location>
        <begin position="52"/>
        <end position="75"/>
    </location>
</feature>